<dbReference type="AlphaFoldDB" id="A0A9N9QQT6"/>
<evidence type="ECO:0008006" key="4">
    <source>
        <dbReference type="Google" id="ProtNLM"/>
    </source>
</evidence>
<organism evidence="2 3">
    <name type="scientific">Ceutorhynchus assimilis</name>
    <name type="common">cabbage seed weevil</name>
    <dbReference type="NCBI Taxonomy" id="467358"/>
    <lineage>
        <taxon>Eukaryota</taxon>
        <taxon>Metazoa</taxon>
        <taxon>Ecdysozoa</taxon>
        <taxon>Arthropoda</taxon>
        <taxon>Hexapoda</taxon>
        <taxon>Insecta</taxon>
        <taxon>Pterygota</taxon>
        <taxon>Neoptera</taxon>
        <taxon>Endopterygota</taxon>
        <taxon>Coleoptera</taxon>
        <taxon>Polyphaga</taxon>
        <taxon>Cucujiformia</taxon>
        <taxon>Curculionidae</taxon>
        <taxon>Ceutorhynchinae</taxon>
        <taxon>Ceutorhynchus</taxon>
    </lineage>
</organism>
<dbReference type="EMBL" id="OU892282">
    <property type="protein sequence ID" value="CAG9770468.1"/>
    <property type="molecule type" value="Genomic_DNA"/>
</dbReference>
<gene>
    <name evidence="2" type="ORF">CEUTPL_LOCUS10920</name>
</gene>
<proteinExistence type="predicted"/>
<evidence type="ECO:0000313" key="2">
    <source>
        <dbReference type="EMBL" id="CAG9770468.1"/>
    </source>
</evidence>
<dbReference type="OrthoDB" id="5801062at2759"/>
<dbReference type="Proteomes" id="UP001152799">
    <property type="component" value="Chromosome 6"/>
</dbReference>
<reference evidence="2" key="1">
    <citation type="submission" date="2022-01" db="EMBL/GenBank/DDBJ databases">
        <authorList>
            <person name="King R."/>
        </authorList>
    </citation>
    <scope>NUCLEOTIDE SEQUENCE</scope>
</reference>
<protein>
    <recommendedName>
        <fullName evidence="4">DNA endonuclease RBBP8</fullName>
    </recommendedName>
</protein>
<keyword evidence="3" id="KW-1185">Reference proteome</keyword>
<feature type="compositionally biased region" description="Low complexity" evidence="1">
    <location>
        <begin position="94"/>
        <end position="103"/>
    </location>
</feature>
<name>A0A9N9QQT6_9CUCU</name>
<feature type="region of interest" description="Disordered" evidence="1">
    <location>
        <begin position="93"/>
        <end position="120"/>
    </location>
</feature>
<accession>A0A9N9QQT6</accession>
<sequence length="375" mass="42417">MSNLTGYNYWQEIFDESVSKVWSQEPIHILKNLSMLYYSIEREIKKIQDTLQSDITDLRNSVQTSKIAQFSDLGNNNRLPEKQIIKEPLKELPSNNDSSSIIISEDEQSSGKTIDSSPEINKKSKNCIFKRRLKRRQLKNVKENGTRISNDFLMDISIPTISTPKKSAVDTPQKSGSDMDFSIVQCTPVPKPEKKGSFALRVSKRKPQNSTLTQMFFPTTRANNLSTSKTMSPSQSYSMLGITKMVSYLNKETPSANRKQSISLISDDDNSSLNSGMIQEAHIEEDLNDLLAKAQSVPDQIEAAPVVRGKARQALPAWCCKDCERFYTRQGLTNDQILALSKKCSKHRGKYRPREDTLPGFWDMNIFTPAADNDL</sequence>
<evidence type="ECO:0000313" key="3">
    <source>
        <dbReference type="Proteomes" id="UP001152799"/>
    </source>
</evidence>
<evidence type="ECO:0000256" key="1">
    <source>
        <dbReference type="SAM" id="MobiDB-lite"/>
    </source>
</evidence>